<dbReference type="Proteomes" id="UP000179145">
    <property type="component" value="Chromosome"/>
</dbReference>
<dbReference type="PANTHER" id="PTHR43327:SF10">
    <property type="entry name" value="STOMATIN-LIKE PROTEIN 2, MITOCHONDRIAL"/>
    <property type="match status" value="1"/>
</dbReference>
<accession>A0A1D8UWI9</accession>
<dbReference type="STRING" id="153496.A0U89_01805"/>
<dbReference type="PANTHER" id="PTHR43327">
    <property type="entry name" value="STOMATIN-LIKE PROTEIN 2, MITOCHONDRIAL"/>
    <property type="match status" value="1"/>
</dbReference>
<dbReference type="Pfam" id="PF16200">
    <property type="entry name" value="Band_7_C"/>
    <property type="match status" value="1"/>
</dbReference>
<evidence type="ECO:0000256" key="2">
    <source>
        <dbReference type="ARBA" id="ARBA00008164"/>
    </source>
</evidence>
<dbReference type="InterPro" id="IPR036013">
    <property type="entry name" value="Band_7/SPFH_dom_sf"/>
</dbReference>
<sequence length="325" mass="35311">MTSIIPFILLLLIGFALLRSTLRIVPQQRSWVVERLGRFQRVLAPGLNILIPFVDRVAYRFDMREIPSEVPAQVCISLDNTTLTVDGFLYLQITDAVKAAYGSSNPMNAALQLAQTTMRSEIGKLHLDEALSSRQMLNAAVASAVDEAAINWGIKVLRYEIKDIVPPQGILQAMELQITAEREKRAMIFKSEGQRQQQINTSEGQRQQEINIADGRKQAQILRAEGEAKAITLVADATAEAIRAVAASAVVDGGIEALQMQLARDFISKWGNLAKESTTMIVPADLGNIGAIVGTALQMVKTAPPPTPAAAPRTSRPGPSVPLTH</sequence>
<dbReference type="GO" id="GO:0098552">
    <property type="term" value="C:side of membrane"/>
    <property type="evidence" value="ECO:0007669"/>
    <property type="project" value="UniProtKB-ARBA"/>
</dbReference>
<dbReference type="FunFam" id="3.30.479.30:FF:000004">
    <property type="entry name" value="Putative membrane protease family, stomatin"/>
    <property type="match status" value="1"/>
</dbReference>
<protein>
    <submittedName>
        <fullName evidence="5">Stomatin 2</fullName>
    </submittedName>
</protein>
<dbReference type="OrthoDB" id="9809197at2"/>
<evidence type="ECO:0000313" key="5">
    <source>
        <dbReference type="EMBL" id="AOX18045.1"/>
    </source>
</evidence>
<evidence type="ECO:0000256" key="3">
    <source>
        <dbReference type="SAM" id="MobiDB-lite"/>
    </source>
</evidence>
<evidence type="ECO:0000259" key="4">
    <source>
        <dbReference type="SMART" id="SM00244"/>
    </source>
</evidence>
<dbReference type="SMART" id="SM00244">
    <property type="entry name" value="PHB"/>
    <property type="match status" value="1"/>
</dbReference>
<dbReference type="GO" id="GO:0005886">
    <property type="term" value="C:plasma membrane"/>
    <property type="evidence" value="ECO:0007669"/>
    <property type="project" value="UniProtKB-ARBA"/>
</dbReference>
<proteinExistence type="inferred from homology"/>
<name>A0A1D8UWI9_9PROT</name>
<dbReference type="Gene3D" id="3.30.479.30">
    <property type="entry name" value="Band 7 domain"/>
    <property type="match status" value="1"/>
</dbReference>
<dbReference type="SUPFAM" id="SSF117892">
    <property type="entry name" value="Band 7/SPFH domain"/>
    <property type="match status" value="1"/>
</dbReference>
<dbReference type="EMBL" id="CP014674">
    <property type="protein sequence ID" value="AOX18045.1"/>
    <property type="molecule type" value="Genomic_DNA"/>
</dbReference>
<dbReference type="InterPro" id="IPR001972">
    <property type="entry name" value="Stomatin_HflK_fam"/>
</dbReference>
<dbReference type="eggNOG" id="COG0330">
    <property type="taxonomic scope" value="Bacteria"/>
</dbReference>
<evidence type="ECO:0000313" key="6">
    <source>
        <dbReference type="Proteomes" id="UP000179145"/>
    </source>
</evidence>
<dbReference type="InterPro" id="IPR001107">
    <property type="entry name" value="Band_7"/>
</dbReference>
<dbReference type="PRINTS" id="PR00721">
    <property type="entry name" value="STOMATIN"/>
</dbReference>
<reference evidence="5 6" key="1">
    <citation type="journal article" date="2016" name="Microb. Cell Fact.">
        <title>Dissection of exopolysaccharide biosynthesis in Kozakia baliensis.</title>
        <authorList>
            <person name="Brandt J.U."/>
            <person name="Jakob F."/>
            <person name="Behr J."/>
            <person name="Geissler A.J."/>
            <person name="Vogel R.F."/>
        </authorList>
    </citation>
    <scope>NUCLEOTIDE SEQUENCE [LARGE SCALE GENOMIC DNA]</scope>
    <source>
        <strain evidence="5 6">DSM 14400</strain>
    </source>
</reference>
<dbReference type="InterPro" id="IPR050710">
    <property type="entry name" value="Band7/mec-2_domain"/>
</dbReference>
<dbReference type="CDD" id="cd08829">
    <property type="entry name" value="SPFH_paraslipin"/>
    <property type="match status" value="1"/>
</dbReference>
<comment type="similarity">
    <text evidence="2">Belongs to the band 7/mec-2 family.</text>
</comment>
<dbReference type="InterPro" id="IPR032435">
    <property type="entry name" value="STML2-like_C"/>
</dbReference>
<evidence type="ECO:0000256" key="1">
    <source>
        <dbReference type="ARBA" id="ARBA00004167"/>
    </source>
</evidence>
<feature type="domain" description="Band 7" evidence="4">
    <location>
        <begin position="20"/>
        <end position="178"/>
    </location>
</feature>
<comment type="subcellular location">
    <subcellularLocation>
        <location evidence="1">Membrane</location>
        <topology evidence="1">Single-pass membrane protein</topology>
    </subcellularLocation>
</comment>
<dbReference type="KEGG" id="kba:A0U89_01805"/>
<dbReference type="Pfam" id="PF01145">
    <property type="entry name" value="Band_7"/>
    <property type="match status" value="1"/>
</dbReference>
<feature type="region of interest" description="Disordered" evidence="3">
    <location>
        <begin position="303"/>
        <end position="325"/>
    </location>
</feature>
<gene>
    <name evidence="5" type="ORF">A0U89_01805</name>
</gene>
<keyword evidence="6" id="KW-1185">Reference proteome</keyword>
<dbReference type="AlphaFoldDB" id="A0A1D8UWI9"/>
<organism evidence="5 6">
    <name type="scientific">Kozakia baliensis</name>
    <dbReference type="NCBI Taxonomy" id="153496"/>
    <lineage>
        <taxon>Bacteria</taxon>
        <taxon>Pseudomonadati</taxon>
        <taxon>Pseudomonadota</taxon>
        <taxon>Alphaproteobacteria</taxon>
        <taxon>Acetobacterales</taxon>
        <taxon>Acetobacteraceae</taxon>
        <taxon>Kozakia</taxon>
    </lineage>
</organism>